<dbReference type="Proteomes" id="UP000805649">
    <property type="component" value="Unassembled WGS sequence"/>
</dbReference>
<dbReference type="EMBL" id="VUJX02000007">
    <property type="protein sequence ID" value="KAL0933940.1"/>
    <property type="molecule type" value="Genomic_DNA"/>
</dbReference>
<keyword evidence="2" id="KW-1185">Reference proteome</keyword>
<evidence type="ECO:0000313" key="2">
    <source>
        <dbReference type="Proteomes" id="UP000805649"/>
    </source>
</evidence>
<organism evidence="1 2">
    <name type="scientific">Colletotrichum truncatum</name>
    <name type="common">Anthracnose fungus</name>
    <name type="synonym">Colletotrichum capsici</name>
    <dbReference type="NCBI Taxonomy" id="5467"/>
    <lineage>
        <taxon>Eukaryota</taxon>
        <taxon>Fungi</taxon>
        <taxon>Dikarya</taxon>
        <taxon>Ascomycota</taxon>
        <taxon>Pezizomycotina</taxon>
        <taxon>Sordariomycetes</taxon>
        <taxon>Hypocreomycetidae</taxon>
        <taxon>Glomerellales</taxon>
        <taxon>Glomerellaceae</taxon>
        <taxon>Colletotrichum</taxon>
        <taxon>Colletotrichum truncatum species complex</taxon>
    </lineage>
</organism>
<evidence type="ECO:0000313" key="1">
    <source>
        <dbReference type="EMBL" id="KAL0933940.1"/>
    </source>
</evidence>
<comment type="caution">
    <text evidence="1">The sequence shown here is derived from an EMBL/GenBank/DDBJ whole genome shotgun (WGS) entry which is preliminary data.</text>
</comment>
<sequence length="96" mass="10328">MRAWQYSNIEGTLEESIALKLDIPAPKKSALGKDEIIVEVICASLNPVDYKLPESGLIGHIMITRPAIPGLDFCGRVVSKHPSVTALELGQIVFGG</sequence>
<accession>A0ACC3YPW1</accession>
<proteinExistence type="predicted"/>
<name>A0ACC3YPW1_COLTU</name>
<protein>
    <submittedName>
        <fullName evidence="1">Zinc-binding oxidoreductase</fullName>
    </submittedName>
</protein>
<gene>
    <name evidence="1" type="ORF">CTRU02_210739</name>
</gene>
<reference evidence="1 2" key="1">
    <citation type="journal article" date="2020" name="Phytopathology">
        <title>Genome Sequence Resources of Colletotrichum truncatum, C. plurivorum, C. musicola, and C. sojae: Four Species Pathogenic to Soybean (Glycine max).</title>
        <authorList>
            <person name="Rogerio F."/>
            <person name="Boufleur T.R."/>
            <person name="Ciampi-Guillardi M."/>
            <person name="Sukno S.A."/>
            <person name="Thon M.R."/>
            <person name="Massola Junior N.S."/>
            <person name="Baroncelli R."/>
        </authorList>
    </citation>
    <scope>NUCLEOTIDE SEQUENCE [LARGE SCALE GENOMIC DNA]</scope>
    <source>
        <strain evidence="1 2">CMES1059</strain>
    </source>
</reference>